<protein>
    <submittedName>
        <fullName evidence="2">Uncharacterized protein</fullName>
    </submittedName>
</protein>
<evidence type="ECO:0000256" key="1">
    <source>
        <dbReference type="SAM" id="MobiDB-lite"/>
    </source>
</evidence>
<keyword evidence="3" id="KW-1185">Reference proteome</keyword>
<evidence type="ECO:0000313" key="2">
    <source>
        <dbReference type="EMBL" id="KYM79550.1"/>
    </source>
</evidence>
<name>A0A195B5J9_9HYME</name>
<dbReference type="Proteomes" id="UP000078540">
    <property type="component" value="Unassembled WGS sequence"/>
</dbReference>
<proteinExistence type="predicted"/>
<feature type="non-terminal residue" evidence="2">
    <location>
        <position position="1"/>
    </location>
</feature>
<gene>
    <name evidence="2" type="ORF">ALC53_09989</name>
</gene>
<sequence>NEITSIEQKPNCSGTSLSTDGGVVDDDAKQPDNTFKAVCSRMRPLMRVSAYARDTQTLLPTYTAFQRTRNSEIANYTIYLNILYAICLNIPMEGEEHARYSACYARRDVHACVRIMSRRARSFSRTTKRPRGRNAVWKNMNHFSGPLTHLRIRRAAPVHAAAFICPAVPRRGRLSLSVYVRNNFVNPARRTECIKRGSKNVSIDRSERESSVLEEQAETLVYHATA</sequence>
<accession>A0A195B5J9</accession>
<organism evidence="2 3">
    <name type="scientific">Atta colombica</name>
    <dbReference type="NCBI Taxonomy" id="520822"/>
    <lineage>
        <taxon>Eukaryota</taxon>
        <taxon>Metazoa</taxon>
        <taxon>Ecdysozoa</taxon>
        <taxon>Arthropoda</taxon>
        <taxon>Hexapoda</taxon>
        <taxon>Insecta</taxon>
        <taxon>Pterygota</taxon>
        <taxon>Neoptera</taxon>
        <taxon>Endopterygota</taxon>
        <taxon>Hymenoptera</taxon>
        <taxon>Apocrita</taxon>
        <taxon>Aculeata</taxon>
        <taxon>Formicoidea</taxon>
        <taxon>Formicidae</taxon>
        <taxon>Myrmicinae</taxon>
        <taxon>Atta</taxon>
    </lineage>
</organism>
<reference evidence="2 3" key="1">
    <citation type="submission" date="2015-09" db="EMBL/GenBank/DDBJ databases">
        <title>Atta colombica WGS genome.</title>
        <authorList>
            <person name="Nygaard S."/>
            <person name="Hu H."/>
            <person name="Boomsma J."/>
            <person name="Zhang G."/>
        </authorList>
    </citation>
    <scope>NUCLEOTIDE SEQUENCE [LARGE SCALE GENOMIC DNA]</scope>
    <source>
        <strain evidence="2">Treedump-2</strain>
        <tissue evidence="2">Whole body</tissue>
    </source>
</reference>
<evidence type="ECO:0000313" key="3">
    <source>
        <dbReference type="Proteomes" id="UP000078540"/>
    </source>
</evidence>
<dbReference type="AlphaFoldDB" id="A0A195B5J9"/>
<feature type="region of interest" description="Disordered" evidence="1">
    <location>
        <begin position="1"/>
        <end position="28"/>
    </location>
</feature>
<dbReference type="EMBL" id="KQ976598">
    <property type="protein sequence ID" value="KYM79550.1"/>
    <property type="molecule type" value="Genomic_DNA"/>
</dbReference>
<feature type="compositionally biased region" description="Polar residues" evidence="1">
    <location>
        <begin position="1"/>
        <end position="19"/>
    </location>
</feature>